<reference evidence="5 6" key="1">
    <citation type="journal article" date="2012" name="Int. J. Syst. Evol. Microbiol.">
        <title>Vibrio caribbeanicus sp. nov., isolated from the marine sponge Scleritoderma cyanea.</title>
        <authorList>
            <person name="Hoffmann M."/>
            <person name="Monday S.R."/>
            <person name="Allard M.W."/>
            <person name="Strain E.A."/>
            <person name="Whittaker P."/>
            <person name="Naum M."/>
            <person name="McCarthy P.J."/>
            <person name="Lopez J.V."/>
            <person name="Fischer M."/>
            <person name="Brown E.W."/>
        </authorList>
    </citation>
    <scope>NUCLEOTIDE SEQUENCE [LARGE SCALE GENOMIC DNA]</scope>
    <source>
        <strain evidence="5 6">LMG 19158</strain>
    </source>
</reference>
<dbReference type="PANTHER" id="PTHR12128">
    <property type="entry name" value="DIHYDRODIPICOLINATE SYNTHASE"/>
    <property type="match status" value="1"/>
</dbReference>
<dbReference type="CDD" id="cd00408">
    <property type="entry name" value="DHDPS-like"/>
    <property type="match status" value="1"/>
</dbReference>
<dbReference type="SUPFAM" id="SSF51569">
    <property type="entry name" value="Aldolase"/>
    <property type="match status" value="1"/>
</dbReference>
<dbReference type="PIRSF" id="PIRSF001365">
    <property type="entry name" value="DHDPS"/>
    <property type="match status" value="1"/>
</dbReference>
<dbReference type="Gene3D" id="3.20.20.70">
    <property type="entry name" value="Aldolase class I"/>
    <property type="match status" value="1"/>
</dbReference>
<evidence type="ECO:0000313" key="5">
    <source>
        <dbReference type="EMBL" id="EGU29787.1"/>
    </source>
</evidence>
<comment type="similarity">
    <text evidence="1 3">Belongs to the DapA family.</text>
</comment>
<evidence type="ECO:0000256" key="2">
    <source>
        <dbReference type="ARBA" id="ARBA00023239"/>
    </source>
</evidence>
<organism evidence="5 6">
    <name type="scientific">Vibrio scophthalmi LMG 19158</name>
    <dbReference type="NCBI Taxonomy" id="870967"/>
    <lineage>
        <taxon>Bacteria</taxon>
        <taxon>Pseudomonadati</taxon>
        <taxon>Pseudomonadota</taxon>
        <taxon>Gammaproteobacteria</taxon>
        <taxon>Vibrionales</taxon>
        <taxon>Vibrionaceae</taxon>
        <taxon>Vibrio</taxon>
    </lineage>
</organism>
<dbReference type="GO" id="GO:0005829">
    <property type="term" value="C:cytosol"/>
    <property type="evidence" value="ECO:0007669"/>
    <property type="project" value="TreeGrafter"/>
</dbReference>
<dbReference type="Pfam" id="PF00701">
    <property type="entry name" value="DHDPS"/>
    <property type="match status" value="1"/>
</dbReference>
<proteinExistence type="inferred from homology"/>
<evidence type="ECO:0000256" key="1">
    <source>
        <dbReference type="ARBA" id="ARBA00007592"/>
    </source>
</evidence>
<dbReference type="GO" id="GO:0008840">
    <property type="term" value="F:4-hydroxy-tetrahydrodipicolinate synthase activity"/>
    <property type="evidence" value="ECO:0007669"/>
    <property type="project" value="TreeGrafter"/>
</dbReference>
<sequence length="303" mass="34177">MNKLYLPDELVGVNPIAAMPFTSEGKVDIVSFISMIEHLKNTGCNGITLFGIASEFYKLTEKEKEQLATIFVQILSSSEVYSCISVTDHATEIAVERAKFYQQLGSNCLMLLPPFFLKPTTEQIVYHICSVLEVVSIPVLVQYAPGETGLDIPPEAMADISRRYPHAVFKIECNPPVEYCRELLQYKPDTVILNGYAGLYMLDMLDIGGKGVMPGCSFTEIYVAIYDLYQQGETEKAKKVHADLLRYIQRWMSHCEYIIKVEKQILARRGIISSGYCRLPSYDVGQNDADIEGFLVLFSQYLK</sequence>
<name>F9RV63_9VIBR</name>
<dbReference type="SMART" id="SM01130">
    <property type="entry name" value="DHDPS"/>
    <property type="match status" value="1"/>
</dbReference>
<protein>
    <submittedName>
        <fullName evidence="5">Dihydrodipicolinate synthetase</fullName>
    </submittedName>
</protein>
<dbReference type="PANTHER" id="PTHR12128:SF66">
    <property type="entry name" value="4-HYDROXY-2-OXOGLUTARATE ALDOLASE, MITOCHONDRIAL"/>
    <property type="match status" value="1"/>
</dbReference>
<evidence type="ECO:0000256" key="4">
    <source>
        <dbReference type="PIRSR" id="PIRSR001365-2"/>
    </source>
</evidence>
<dbReference type="AlphaFoldDB" id="F9RV63"/>
<feature type="binding site" evidence="4">
    <location>
        <position position="213"/>
    </location>
    <ligand>
        <name>pyruvate</name>
        <dbReference type="ChEBI" id="CHEBI:15361"/>
    </ligand>
</feature>
<comment type="caution">
    <text evidence="5">The sequence shown here is derived from an EMBL/GenBank/DDBJ whole genome shotgun (WGS) entry which is preliminary data.</text>
</comment>
<dbReference type="InterPro" id="IPR013785">
    <property type="entry name" value="Aldolase_TIM"/>
</dbReference>
<dbReference type="Proteomes" id="UP000004349">
    <property type="component" value="Unassembled WGS sequence"/>
</dbReference>
<keyword evidence="2 3" id="KW-0456">Lyase</keyword>
<evidence type="ECO:0000256" key="3">
    <source>
        <dbReference type="PIRNR" id="PIRNR001365"/>
    </source>
</evidence>
<dbReference type="InterPro" id="IPR002220">
    <property type="entry name" value="DapA-like"/>
</dbReference>
<gene>
    <name evidence="5" type="ORF">VIS19158_16201</name>
</gene>
<evidence type="ECO:0000313" key="6">
    <source>
        <dbReference type="Proteomes" id="UP000004349"/>
    </source>
</evidence>
<dbReference type="eggNOG" id="COG0329">
    <property type="taxonomic scope" value="Bacteria"/>
</dbReference>
<dbReference type="PRINTS" id="PR00146">
    <property type="entry name" value="DHPICSNTHASE"/>
</dbReference>
<dbReference type="EMBL" id="AFWE01000223">
    <property type="protein sequence ID" value="EGU29787.1"/>
    <property type="molecule type" value="Genomic_DNA"/>
</dbReference>
<dbReference type="RefSeq" id="WP_005599861.1">
    <property type="nucleotide sequence ID" value="NZ_AFWE01000223.1"/>
</dbReference>
<accession>F9RV63</accession>